<organism evidence="1 2">
    <name type="scientific">Allomyces macrogynus (strain ATCC 38327)</name>
    <name type="common">Allomyces javanicus var. macrogynus</name>
    <dbReference type="NCBI Taxonomy" id="578462"/>
    <lineage>
        <taxon>Eukaryota</taxon>
        <taxon>Fungi</taxon>
        <taxon>Fungi incertae sedis</taxon>
        <taxon>Blastocladiomycota</taxon>
        <taxon>Blastocladiomycetes</taxon>
        <taxon>Blastocladiales</taxon>
        <taxon>Blastocladiaceae</taxon>
        <taxon>Allomyces</taxon>
    </lineage>
</organism>
<dbReference type="Proteomes" id="UP000054350">
    <property type="component" value="Unassembled WGS sequence"/>
</dbReference>
<sequence length="149" mass="15580">MSMIDAVLVMPRIDLVEDREGVQVAANTTTAVPAVTAVADTWRQLAAISTAPMTTAQLSHLARQCSSADVLVPVHVRASTAVAVLPSLRARANQLDPFAPPLAALVLAWSLVPLAPFPDPADVFLATISSTASFPVLATLRGAERGGRF</sequence>
<dbReference type="EMBL" id="GG745342">
    <property type="protein sequence ID" value="KNE63275.1"/>
    <property type="molecule type" value="Genomic_DNA"/>
</dbReference>
<reference evidence="1 2" key="1">
    <citation type="submission" date="2009-11" db="EMBL/GenBank/DDBJ databases">
        <title>Annotation of Allomyces macrogynus ATCC 38327.</title>
        <authorList>
            <consortium name="The Broad Institute Genome Sequencing Platform"/>
            <person name="Russ C."/>
            <person name="Cuomo C."/>
            <person name="Burger G."/>
            <person name="Gray M.W."/>
            <person name="Holland P.W.H."/>
            <person name="King N."/>
            <person name="Lang F.B.F."/>
            <person name="Roger A.J."/>
            <person name="Ruiz-Trillo I."/>
            <person name="Young S.K."/>
            <person name="Zeng Q."/>
            <person name="Gargeya S."/>
            <person name="Fitzgerald M."/>
            <person name="Haas B."/>
            <person name="Abouelleil A."/>
            <person name="Alvarado L."/>
            <person name="Arachchi H.M."/>
            <person name="Berlin A."/>
            <person name="Chapman S.B."/>
            <person name="Gearin G."/>
            <person name="Goldberg J."/>
            <person name="Griggs A."/>
            <person name="Gujja S."/>
            <person name="Hansen M."/>
            <person name="Heiman D."/>
            <person name="Howarth C."/>
            <person name="Larimer J."/>
            <person name="Lui A."/>
            <person name="MacDonald P.J.P."/>
            <person name="McCowen C."/>
            <person name="Montmayeur A."/>
            <person name="Murphy C."/>
            <person name="Neiman D."/>
            <person name="Pearson M."/>
            <person name="Priest M."/>
            <person name="Roberts A."/>
            <person name="Saif S."/>
            <person name="Shea T."/>
            <person name="Sisk P."/>
            <person name="Stolte C."/>
            <person name="Sykes S."/>
            <person name="Wortman J."/>
            <person name="Nusbaum C."/>
            <person name="Birren B."/>
        </authorList>
    </citation>
    <scope>NUCLEOTIDE SEQUENCE [LARGE SCALE GENOMIC DNA]</scope>
    <source>
        <strain evidence="1 2">ATCC 38327</strain>
    </source>
</reference>
<name>A0A0L0SLM2_ALLM3</name>
<evidence type="ECO:0000313" key="2">
    <source>
        <dbReference type="Proteomes" id="UP000054350"/>
    </source>
</evidence>
<accession>A0A0L0SLM2</accession>
<keyword evidence="2" id="KW-1185">Reference proteome</keyword>
<reference evidence="2" key="2">
    <citation type="submission" date="2009-11" db="EMBL/GenBank/DDBJ databases">
        <title>The Genome Sequence of Allomyces macrogynus strain ATCC 38327.</title>
        <authorList>
            <consortium name="The Broad Institute Genome Sequencing Platform"/>
            <person name="Russ C."/>
            <person name="Cuomo C."/>
            <person name="Shea T."/>
            <person name="Young S.K."/>
            <person name="Zeng Q."/>
            <person name="Koehrsen M."/>
            <person name="Haas B."/>
            <person name="Borodovsky M."/>
            <person name="Guigo R."/>
            <person name="Alvarado L."/>
            <person name="Berlin A."/>
            <person name="Borenstein D."/>
            <person name="Chen Z."/>
            <person name="Engels R."/>
            <person name="Freedman E."/>
            <person name="Gellesch M."/>
            <person name="Goldberg J."/>
            <person name="Griggs A."/>
            <person name="Gujja S."/>
            <person name="Heiman D."/>
            <person name="Hepburn T."/>
            <person name="Howarth C."/>
            <person name="Jen D."/>
            <person name="Larson L."/>
            <person name="Lewis B."/>
            <person name="Mehta T."/>
            <person name="Park D."/>
            <person name="Pearson M."/>
            <person name="Roberts A."/>
            <person name="Saif S."/>
            <person name="Shenoy N."/>
            <person name="Sisk P."/>
            <person name="Stolte C."/>
            <person name="Sykes S."/>
            <person name="Walk T."/>
            <person name="White J."/>
            <person name="Yandava C."/>
            <person name="Burger G."/>
            <person name="Gray M.W."/>
            <person name="Holland P.W.H."/>
            <person name="King N."/>
            <person name="Lang F.B.F."/>
            <person name="Roger A.J."/>
            <person name="Ruiz-Trillo I."/>
            <person name="Lander E."/>
            <person name="Nusbaum C."/>
        </authorList>
    </citation>
    <scope>NUCLEOTIDE SEQUENCE [LARGE SCALE GENOMIC DNA]</scope>
    <source>
        <strain evidence="2">ATCC 38327</strain>
    </source>
</reference>
<evidence type="ECO:0000313" key="1">
    <source>
        <dbReference type="EMBL" id="KNE63275.1"/>
    </source>
</evidence>
<protein>
    <submittedName>
        <fullName evidence="1">Uncharacterized protein</fullName>
    </submittedName>
</protein>
<proteinExistence type="predicted"/>
<dbReference type="AlphaFoldDB" id="A0A0L0SLM2"/>
<dbReference type="VEuPathDB" id="FungiDB:AMAG_08417"/>
<gene>
    <name evidence="1" type="ORF">AMAG_08417</name>
</gene>